<dbReference type="SUPFAM" id="SSF52518">
    <property type="entry name" value="Thiamin diphosphate-binding fold (THDP-binding)"/>
    <property type="match status" value="2"/>
</dbReference>
<evidence type="ECO:0000256" key="10">
    <source>
        <dbReference type="PIRSR" id="PIRSR000156-1"/>
    </source>
</evidence>
<feature type="region of interest" description="Disordered" evidence="11">
    <location>
        <begin position="1"/>
        <end position="20"/>
    </location>
</feature>
<keyword evidence="10" id="KW-0460">Magnesium</keyword>
<dbReference type="EC" id="1.2.4.1" evidence="3 9"/>
<feature type="binding site" evidence="10">
    <location>
        <position position="274"/>
    </location>
    <ligand>
        <name>Mg(2+)</name>
        <dbReference type="ChEBI" id="CHEBI:18420"/>
    </ligand>
</feature>
<gene>
    <name evidence="15" type="primary">aceE</name>
    <name evidence="15" type="ORF">PVE_R1G3425</name>
</gene>
<feature type="domain" description="Transketolase-like C-terminal" evidence="14">
    <location>
        <begin position="725"/>
        <end position="855"/>
    </location>
</feature>
<evidence type="ECO:0000256" key="6">
    <source>
        <dbReference type="ARBA" id="ARBA00023052"/>
    </source>
</evidence>
<sequence length="896" mass="98421">MNGFASAVNHTTTDQLAGDQIEQDEWRDALASLVANAGPARARQILDVLAREGGAPHIDWKPRHGTPYINSISVERQPAFPGDLATEERLASLVRWNALAMVVRANQAYGELGGHIASYASAADLFEVGFNHFFRARHDGFGGDLVFYQPHSAPGIYARAFLEGRLSEQDLAHYRQEIGGAKVGARGLSSYPHPWLMPDFWQFPTGSMGIGPISSIFQARFMRYLQHRGLQDTTERHVWGVFGDGEMDEPESMSALTLAAREGLDNLTWVVNCNLQRLDGPVRGNGRIIDELEALFGGAGWNVIKLVWGSDWDALLAKDSDGALVNTLSQTVDGQFQTFAAKDGAYNREHFFGQSASLARLVEGMSDEQIDRLKRGGHDMVKIHAAYHAARRVKGKPTVILAQTKKGFGMGEAGQGKMTTHQQKKLDREALIAFRNRFQLPLTDEQTESLSFFKPAADSLELRYLHQRRNALGGYVPSRCQAAAPVSVPPLAGYAGFATAAAGKEMSTTMAFVRMLTNLLKDKHLGPRIVPIVADEARTFGMANLFKQIGIYSSVGQRYEPEDIGSILSYREATDGQILEEGISEASAISSWVAAATSYSVHGLRMLPFYIYYSMFGFQRVGDLIWAAADQRARGFLLGATAGRTTLGGEGLQHQDGSSHLSAASVPNCRAYDPAFAGEFAVILDHGMRQMLEHNVDEFYYVTLMNENYPQPSLPEGVEAAIIKGMYRLQGAPDAQVRLLGSGTLVREAQAAAQLLADDWQVASEVYSVTSFSELARQAREVERWNRLHPQAIQRVSHVNDCLPKGAPVVAVSDYVRAVPQMIASYLDSPYTVLGTDGFGRSDTRAALRDFFEVDRHHLVLAALTALAEQGSLDRQVCQQAIERYGLQAERAASWT</sequence>
<dbReference type="NCBIfam" id="TIGR03186">
    <property type="entry name" value="AKGDH_not_PDH"/>
    <property type="match status" value="1"/>
</dbReference>
<evidence type="ECO:0000259" key="12">
    <source>
        <dbReference type="Pfam" id="PF00456"/>
    </source>
</evidence>
<accession>A0A1D3JZ18</accession>
<reference evidence="16" key="1">
    <citation type="submission" date="2016-07" db="EMBL/GenBank/DDBJ databases">
        <authorList>
            <person name="Florea S."/>
            <person name="Webb J.S."/>
            <person name="Jaromczyk J."/>
            <person name="Schardl C.L."/>
        </authorList>
    </citation>
    <scope>NUCLEOTIDE SEQUENCE [LARGE SCALE GENOMIC DNA]</scope>
    <source>
        <strain evidence="16">1YdBTEX2</strain>
    </source>
</reference>
<feature type="binding site" evidence="10">
    <location>
        <position position="244"/>
    </location>
    <ligand>
        <name>Mg(2+)</name>
        <dbReference type="ChEBI" id="CHEBI:18420"/>
    </ligand>
</feature>
<dbReference type="RefSeq" id="WP_017848467.1">
    <property type="nucleotide sequence ID" value="NZ_AOUH01000029.1"/>
</dbReference>
<comment type="cofactor">
    <cofactor evidence="1 9">
        <name>thiamine diphosphate</name>
        <dbReference type="ChEBI" id="CHEBI:58937"/>
    </cofactor>
</comment>
<dbReference type="Pfam" id="PF17831">
    <property type="entry name" value="PDH_E1_M"/>
    <property type="match status" value="1"/>
</dbReference>
<keyword evidence="6 9" id="KW-0786">Thiamine pyrophosphate</keyword>
<dbReference type="PANTHER" id="PTHR43825:SF3">
    <property type="entry name" value="PYRUVATE DEHYDROGENASE E1 COMPONENT"/>
    <property type="match status" value="1"/>
</dbReference>
<evidence type="ECO:0000256" key="11">
    <source>
        <dbReference type="SAM" id="MobiDB-lite"/>
    </source>
</evidence>
<evidence type="ECO:0000256" key="3">
    <source>
        <dbReference type="ARBA" id="ARBA00012281"/>
    </source>
</evidence>
<evidence type="ECO:0000259" key="13">
    <source>
        <dbReference type="Pfam" id="PF17831"/>
    </source>
</evidence>
<dbReference type="Proteomes" id="UP000245431">
    <property type="component" value="Chromosome PVE_r1"/>
</dbReference>
<dbReference type="GO" id="GO:0046872">
    <property type="term" value="F:metal ion binding"/>
    <property type="evidence" value="ECO:0007669"/>
    <property type="project" value="UniProtKB-KW"/>
</dbReference>
<evidence type="ECO:0000256" key="5">
    <source>
        <dbReference type="ARBA" id="ARBA00023002"/>
    </source>
</evidence>
<name>A0A1D3JZ18_PSEVE</name>
<dbReference type="NCBIfam" id="TIGR00759">
    <property type="entry name" value="aceE"/>
    <property type="match status" value="1"/>
</dbReference>
<comment type="cofactor">
    <cofactor evidence="10">
        <name>Mg(2+)</name>
        <dbReference type="ChEBI" id="CHEBI:18420"/>
    </cofactor>
</comment>
<proteinExistence type="predicted"/>
<evidence type="ECO:0000313" key="15">
    <source>
        <dbReference type="EMBL" id="SBW81307.1"/>
    </source>
</evidence>
<dbReference type="PIRSF" id="PIRSF000156">
    <property type="entry name" value="Pyruvate_dh_E1"/>
    <property type="match status" value="1"/>
</dbReference>
<evidence type="ECO:0000256" key="1">
    <source>
        <dbReference type="ARBA" id="ARBA00001964"/>
    </source>
</evidence>
<dbReference type="FunFam" id="3.40.50.970:FF:000011">
    <property type="entry name" value="Pyruvate dehydrogenase E1 component"/>
    <property type="match status" value="1"/>
</dbReference>
<evidence type="ECO:0000256" key="8">
    <source>
        <dbReference type="ARBA" id="ARBA00051231"/>
    </source>
</evidence>
<dbReference type="InterPro" id="IPR035807">
    <property type="entry name" value="PDC_E1_N"/>
</dbReference>
<evidence type="ECO:0000256" key="9">
    <source>
        <dbReference type="PIRNR" id="PIRNR000156"/>
    </source>
</evidence>
<dbReference type="InterPro" id="IPR009014">
    <property type="entry name" value="Transketo_C/PFOR_II"/>
</dbReference>
<dbReference type="InterPro" id="IPR005474">
    <property type="entry name" value="Transketolase_N"/>
</dbReference>
<dbReference type="InterPro" id="IPR051157">
    <property type="entry name" value="PDH/Transketolase"/>
</dbReference>
<organism evidence="15 16">
    <name type="scientific">Pseudomonas veronii 1YdBTEX2</name>
    <dbReference type="NCBI Taxonomy" id="1295141"/>
    <lineage>
        <taxon>Bacteria</taxon>
        <taxon>Pseudomonadati</taxon>
        <taxon>Pseudomonadota</taxon>
        <taxon>Gammaproteobacteria</taxon>
        <taxon>Pseudomonadales</taxon>
        <taxon>Pseudomonadaceae</taxon>
        <taxon>Pseudomonas</taxon>
    </lineage>
</organism>
<dbReference type="Pfam" id="PF00456">
    <property type="entry name" value="Transketolase_N"/>
    <property type="match status" value="1"/>
</dbReference>
<feature type="domain" description="Pyruvate dehydrogenase E1 component middle" evidence="13">
    <location>
        <begin position="495"/>
        <end position="712"/>
    </location>
</feature>
<dbReference type="EMBL" id="LT599583">
    <property type="protein sequence ID" value="SBW81307.1"/>
    <property type="molecule type" value="Genomic_DNA"/>
</dbReference>
<keyword evidence="10" id="KW-0479">Metal-binding</keyword>
<evidence type="ECO:0000259" key="14">
    <source>
        <dbReference type="Pfam" id="PF22613"/>
    </source>
</evidence>
<comment type="function">
    <text evidence="2 9">Component of the pyruvate dehydrogenase (PDH) complex, that catalyzes the overall conversion of pyruvate to acetyl-CoA and CO(2).</text>
</comment>
<dbReference type="Pfam" id="PF22613">
    <property type="entry name" value="Transketolase_C_1"/>
    <property type="match status" value="1"/>
</dbReference>
<evidence type="ECO:0000256" key="4">
    <source>
        <dbReference type="ARBA" id="ARBA00017172"/>
    </source>
</evidence>
<dbReference type="GO" id="GO:0004739">
    <property type="term" value="F:pyruvate dehydrogenase (acetyl-transferring) activity"/>
    <property type="evidence" value="ECO:0007669"/>
    <property type="project" value="UniProtKB-EC"/>
</dbReference>
<dbReference type="SUPFAM" id="SSF52922">
    <property type="entry name" value="TK C-terminal domain-like"/>
    <property type="match status" value="1"/>
</dbReference>
<dbReference type="Gene3D" id="3.40.50.970">
    <property type="match status" value="2"/>
</dbReference>
<feature type="domain" description="Transketolase N-terminal" evidence="12">
    <location>
        <begin position="205"/>
        <end position="314"/>
    </location>
</feature>
<dbReference type="AlphaFoldDB" id="A0A1D3JZ18"/>
<dbReference type="InterPro" id="IPR029061">
    <property type="entry name" value="THDP-binding"/>
</dbReference>
<evidence type="ECO:0000313" key="16">
    <source>
        <dbReference type="Proteomes" id="UP000245431"/>
    </source>
</evidence>
<evidence type="ECO:0000256" key="2">
    <source>
        <dbReference type="ARBA" id="ARBA00003157"/>
    </source>
</evidence>
<dbReference type="CDD" id="cd02017">
    <property type="entry name" value="TPP_E1_EcPDC_like"/>
    <property type="match status" value="1"/>
</dbReference>
<comment type="catalytic activity">
    <reaction evidence="8 9">
        <text>N(6)-[(R)-lipoyl]-L-lysyl-[protein] + pyruvate + H(+) = N(6)-[(R)-S(8)-acetyldihydrolipoyl]-L-lysyl-[protein] + CO2</text>
        <dbReference type="Rhea" id="RHEA:19189"/>
        <dbReference type="Rhea" id="RHEA-COMP:10474"/>
        <dbReference type="Rhea" id="RHEA-COMP:10478"/>
        <dbReference type="ChEBI" id="CHEBI:15361"/>
        <dbReference type="ChEBI" id="CHEBI:15378"/>
        <dbReference type="ChEBI" id="CHEBI:16526"/>
        <dbReference type="ChEBI" id="CHEBI:83099"/>
        <dbReference type="ChEBI" id="CHEBI:83111"/>
        <dbReference type="EC" id="1.2.4.1"/>
    </reaction>
</comment>
<keyword evidence="7 9" id="KW-0670">Pyruvate</keyword>
<dbReference type="InterPro" id="IPR041621">
    <property type="entry name" value="PDH_E1_M"/>
</dbReference>
<dbReference type="InterPro" id="IPR055152">
    <property type="entry name" value="Transketolase-like_C_2"/>
</dbReference>
<evidence type="ECO:0000256" key="7">
    <source>
        <dbReference type="ARBA" id="ARBA00023317"/>
    </source>
</evidence>
<feature type="binding site" evidence="10">
    <location>
        <position position="276"/>
    </location>
    <ligand>
        <name>Mg(2+)</name>
        <dbReference type="ChEBI" id="CHEBI:18420"/>
    </ligand>
</feature>
<dbReference type="InterPro" id="IPR004660">
    <property type="entry name" value="PDH_E1"/>
</dbReference>
<protein>
    <recommendedName>
        <fullName evidence="4 9">Pyruvate dehydrogenase E1 component</fullName>
        <ecNumber evidence="3 9">1.2.4.1</ecNumber>
    </recommendedName>
</protein>
<keyword evidence="5 9" id="KW-0560">Oxidoreductase</keyword>
<dbReference type="PANTHER" id="PTHR43825">
    <property type="entry name" value="PYRUVATE DEHYDROGENASE E1 COMPONENT"/>
    <property type="match status" value="1"/>
</dbReference>
<dbReference type="Gene3D" id="3.40.50.920">
    <property type="match status" value="1"/>
</dbReference>
<dbReference type="InterPro" id="IPR017600">
    <property type="entry name" value="Alpha-ketoglut_DH"/>
</dbReference>